<dbReference type="InterPro" id="IPR012347">
    <property type="entry name" value="Ferritin-like"/>
</dbReference>
<protein>
    <submittedName>
        <fullName evidence="3">DUF4142 domain-containing protein</fullName>
    </submittedName>
</protein>
<evidence type="ECO:0000256" key="1">
    <source>
        <dbReference type="SAM" id="SignalP"/>
    </source>
</evidence>
<evidence type="ECO:0000313" key="3">
    <source>
        <dbReference type="EMBL" id="MFD2066656.1"/>
    </source>
</evidence>
<dbReference type="PANTHER" id="PTHR38593">
    <property type="entry name" value="BLR2558 PROTEIN"/>
    <property type="match status" value="1"/>
</dbReference>
<dbReference type="PROSITE" id="PS51257">
    <property type="entry name" value="PROKAR_LIPOPROTEIN"/>
    <property type="match status" value="1"/>
</dbReference>
<keyword evidence="1" id="KW-0732">Signal</keyword>
<gene>
    <name evidence="3" type="ORF">ACFSKU_07145</name>
</gene>
<evidence type="ECO:0000259" key="2">
    <source>
        <dbReference type="Pfam" id="PF13628"/>
    </source>
</evidence>
<dbReference type="Pfam" id="PF13628">
    <property type="entry name" value="DUF4142"/>
    <property type="match status" value="1"/>
</dbReference>
<reference evidence="4" key="1">
    <citation type="journal article" date="2019" name="Int. J. Syst. Evol. Microbiol.">
        <title>The Global Catalogue of Microorganisms (GCM) 10K type strain sequencing project: providing services to taxonomists for standard genome sequencing and annotation.</title>
        <authorList>
            <consortium name="The Broad Institute Genomics Platform"/>
            <consortium name="The Broad Institute Genome Sequencing Center for Infectious Disease"/>
            <person name="Wu L."/>
            <person name="Ma J."/>
        </authorList>
    </citation>
    <scope>NUCLEOTIDE SEQUENCE [LARGE SCALE GENOMIC DNA]</scope>
    <source>
        <strain evidence="4">JCM 16545</strain>
    </source>
</reference>
<organism evidence="3 4">
    <name type="scientific">Pontibacter silvestris</name>
    <dbReference type="NCBI Taxonomy" id="2305183"/>
    <lineage>
        <taxon>Bacteria</taxon>
        <taxon>Pseudomonadati</taxon>
        <taxon>Bacteroidota</taxon>
        <taxon>Cytophagia</taxon>
        <taxon>Cytophagales</taxon>
        <taxon>Hymenobacteraceae</taxon>
        <taxon>Pontibacter</taxon>
    </lineage>
</organism>
<dbReference type="EMBL" id="JBHUHV010000022">
    <property type="protein sequence ID" value="MFD2066656.1"/>
    <property type="molecule type" value="Genomic_DNA"/>
</dbReference>
<dbReference type="Gene3D" id="1.20.1260.10">
    <property type="match status" value="1"/>
</dbReference>
<dbReference type="PANTHER" id="PTHR38593:SF1">
    <property type="entry name" value="BLR2558 PROTEIN"/>
    <property type="match status" value="1"/>
</dbReference>
<proteinExistence type="predicted"/>
<sequence>MIKTLLVRGAVVAILLFSTACSTDDSISLATEESVQRFEEAGLRDMKNDALFAAEATSASMLQVQLAELASTKAVSPEVKALGRQLEQDHQRVLEDLRNMANQSSFVLPDSLGSAHQEVYNEVYAKSGIEFDLSYIKQTVDQHEDLVKRYQDMADNAKALEVQQFASKQLPLLRSRLQRAETLEDRVSDI</sequence>
<dbReference type="Proteomes" id="UP001597369">
    <property type="component" value="Unassembled WGS sequence"/>
</dbReference>
<dbReference type="RefSeq" id="WP_229960511.1">
    <property type="nucleotide sequence ID" value="NZ_JAJJWI010000008.1"/>
</dbReference>
<accession>A0ABW4WWA4</accession>
<keyword evidence="4" id="KW-1185">Reference proteome</keyword>
<comment type="caution">
    <text evidence="3">The sequence shown here is derived from an EMBL/GenBank/DDBJ whole genome shotgun (WGS) entry which is preliminary data.</text>
</comment>
<dbReference type="InterPro" id="IPR025419">
    <property type="entry name" value="DUF4142"/>
</dbReference>
<feature type="domain" description="DUF4142" evidence="2">
    <location>
        <begin position="48"/>
        <end position="183"/>
    </location>
</feature>
<feature type="signal peptide" evidence="1">
    <location>
        <begin position="1"/>
        <end position="23"/>
    </location>
</feature>
<feature type="chain" id="PRO_5045143738" evidence="1">
    <location>
        <begin position="24"/>
        <end position="190"/>
    </location>
</feature>
<evidence type="ECO:0000313" key="4">
    <source>
        <dbReference type="Proteomes" id="UP001597369"/>
    </source>
</evidence>
<name>A0ABW4WWA4_9BACT</name>